<evidence type="ECO:0000313" key="4">
    <source>
        <dbReference type="Proteomes" id="UP001642484"/>
    </source>
</evidence>
<name>A0ABP0KJC6_9DINO</name>
<comment type="caution">
    <text evidence="3">The sequence shown here is derived from an EMBL/GenBank/DDBJ whole genome shotgun (WGS) entry which is preliminary data.</text>
</comment>
<keyword evidence="1" id="KW-0677">Repeat</keyword>
<feature type="domain" description="Fibronectin type-III" evidence="2">
    <location>
        <begin position="378"/>
        <end position="473"/>
    </location>
</feature>
<dbReference type="InterPro" id="IPR003961">
    <property type="entry name" value="FN3_dom"/>
</dbReference>
<dbReference type="Gene3D" id="2.60.40.10">
    <property type="entry name" value="Immunoglobulins"/>
    <property type="match status" value="4"/>
</dbReference>
<feature type="domain" description="Fibronectin type-III" evidence="2">
    <location>
        <begin position="19"/>
        <end position="142"/>
    </location>
</feature>
<feature type="domain" description="Fibronectin type-III" evidence="2">
    <location>
        <begin position="276"/>
        <end position="368"/>
    </location>
</feature>
<dbReference type="Pfam" id="PF00041">
    <property type="entry name" value="fn3"/>
    <property type="match status" value="2"/>
</dbReference>
<dbReference type="InterPro" id="IPR036116">
    <property type="entry name" value="FN3_sf"/>
</dbReference>
<dbReference type="CDD" id="cd00063">
    <property type="entry name" value="FN3"/>
    <property type="match status" value="4"/>
</dbReference>
<dbReference type="SUPFAM" id="SSF49265">
    <property type="entry name" value="Fibronectin type III"/>
    <property type="match status" value="3"/>
</dbReference>
<dbReference type="InterPro" id="IPR050964">
    <property type="entry name" value="Striated_Muscle_Regulatory"/>
</dbReference>
<dbReference type="SMART" id="SM00060">
    <property type="entry name" value="FN3"/>
    <property type="match status" value="5"/>
</dbReference>
<keyword evidence="4" id="KW-1185">Reference proteome</keyword>
<accession>A0ABP0KJC6</accession>
<dbReference type="EMBL" id="CAXAMN010008890">
    <property type="protein sequence ID" value="CAK9026939.1"/>
    <property type="molecule type" value="Genomic_DNA"/>
</dbReference>
<gene>
    <name evidence="3" type="ORF">CCMP2556_LOCUS16567</name>
</gene>
<evidence type="ECO:0000256" key="1">
    <source>
        <dbReference type="ARBA" id="ARBA00022737"/>
    </source>
</evidence>
<dbReference type="PANTHER" id="PTHR13817:SF73">
    <property type="entry name" value="FIBRONECTIN TYPE-III DOMAIN-CONTAINING PROTEIN"/>
    <property type="match status" value="1"/>
</dbReference>
<reference evidence="3 4" key="1">
    <citation type="submission" date="2024-02" db="EMBL/GenBank/DDBJ databases">
        <authorList>
            <person name="Chen Y."/>
            <person name="Shah S."/>
            <person name="Dougan E. K."/>
            <person name="Thang M."/>
            <person name="Chan C."/>
        </authorList>
    </citation>
    <scope>NUCLEOTIDE SEQUENCE [LARGE SCALE GENOMIC DNA]</scope>
</reference>
<dbReference type="PANTHER" id="PTHR13817">
    <property type="entry name" value="TITIN"/>
    <property type="match status" value="1"/>
</dbReference>
<organism evidence="3 4">
    <name type="scientific">Durusdinium trenchii</name>
    <dbReference type="NCBI Taxonomy" id="1381693"/>
    <lineage>
        <taxon>Eukaryota</taxon>
        <taxon>Sar</taxon>
        <taxon>Alveolata</taxon>
        <taxon>Dinophyceae</taxon>
        <taxon>Suessiales</taxon>
        <taxon>Symbiodiniaceae</taxon>
        <taxon>Durusdinium</taxon>
    </lineage>
</organism>
<dbReference type="Proteomes" id="UP001642484">
    <property type="component" value="Unassembled WGS sequence"/>
</dbReference>
<dbReference type="PROSITE" id="PS50853">
    <property type="entry name" value="FN3"/>
    <property type="match status" value="3"/>
</dbReference>
<evidence type="ECO:0000313" key="3">
    <source>
        <dbReference type="EMBL" id="CAK9026939.1"/>
    </source>
</evidence>
<proteinExistence type="predicted"/>
<dbReference type="InterPro" id="IPR013783">
    <property type="entry name" value="Ig-like_fold"/>
</dbReference>
<sequence>MVSQMRSEVSAPMLLQVGEPARLAAVTLLEADSKESLIVKYIQAGDLGAKYGGNITEYELRYARKEQYLDDPDAGQIVTDEGCSPDQVGLLNWPAPPHGESPPVRVGGLITGRTYLFQVRAVSPHGTGPWSFVSEPFKTLPSRPETPEPIEVVKGVLNPYSAKLKMVLPEGNGSPVTGCRLHFLGPNWKTRPEVTEWKELKVVEAEDCEVEQRPVEDEDTATLPVQYNWDFTVLHLEPGASYRFKFSCLNEVGESDTSEPSNLVTTMPTIPDKCTAPFLASEEDAKPYSITFHWHVPHDGGSDIQFYTLIWATNMRFQGFKVIENITETSYTLDNVEPNLKFYLRVAATNDVGQGKFSDCIPHLGQGVVATIPRAPSAPRELKGEPHPKAVGAVLLKWLKPTEDGGCMIGRYRICYSLHEDFKEAKEVGHKAGREAKVGDLKPETEYYFKVAGVNLVGQGPYGESVMVKTEPMPPEKFIAPRQPEPPIVQLLSENGVDRLKVKWVCPENWDNRVGFIYDQDKQTHMITHYSLYMQGGYPSPDVNEHEELRENIPQVRDYKTRPKNVQNVTTLEGLVPGRFYHCILKAWDL</sequence>
<evidence type="ECO:0000259" key="2">
    <source>
        <dbReference type="PROSITE" id="PS50853"/>
    </source>
</evidence>
<protein>
    <recommendedName>
        <fullName evidence="2">Fibronectin type-III domain-containing protein</fullName>
    </recommendedName>
</protein>